<reference evidence="1 2" key="1">
    <citation type="submission" date="2020-02" db="EMBL/GenBank/DDBJ databases">
        <title>Draft genome sequence of Haematococcus lacustris strain NIES-144.</title>
        <authorList>
            <person name="Morimoto D."/>
            <person name="Nakagawa S."/>
            <person name="Yoshida T."/>
            <person name="Sawayama S."/>
        </authorList>
    </citation>
    <scope>NUCLEOTIDE SEQUENCE [LARGE SCALE GENOMIC DNA]</scope>
    <source>
        <strain evidence="1 2">NIES-144</strain>
    </source>
</reference>
<evidence type="ECO:0000313" key="2">
    <source>
        <dbReference type="Proteomes" id="UP000485058"/>
    </source>
</evidence>
<protein>
    <submittedName>
        <fullName evidence="1">Uncharacterized protein</fullName>
    </submittedName>
</protein>
<comment type="caution">
    <text evidence="1">The sequence shown here is derived from an EMBL/GenBank/DDBJ whole genome shotgun (WGS) entry which is preliminary data.</text>
</comment>
<keyword evidence="2" id="KW-1185">Reference proteome</keyword>
<organism evidence="1 2">
    <name type="scientific">Haematococcus lacustris</name>
    <name type="common">Green alga</name>
    <name type="synonym">Haematococcus pluvialis</name>
    <dbReference type="NCBI Taxonomy" id="44745"/>
    <lineage>
        <taxon>Eukaryota</taxon>
        <taxon>Viridiplantae</taxon>
        <taxon>Chlorophyta</taxon>
        <taxon>core chlorophytes</taxon>
        <taxon>Chlorophyceae</taxon>
        <taxon>CS clade</taxon>
        <taxon>Chlamydomonadales</taxon>
        <taxon>Haematococcaceae</taxon>
        <taxon>Haematococcus</taxon>
    </lineage>
</organism>
<name>A0A6A0A4U4_HAELA</name>
<proteinExistence type="predicted"/>
<accession>A0A6A0A4U4</accession>
<dbReference type="AlphaFoldDB" id="A0A6A0A4U4"/>
<sequence>MGAWGQVLDGVEALLLRVGALEEVVQEHVSWAGSGEQDSLAERAGPLALKVVPLLAVCHSRLAAACAVMADASPTAAPFTVLDIGRL</sequence>
<dbReference type="EMBL" id="BLLF01003114">
    <property type="protein sequence ID" value="GFH26392.1"/>
    <property type="molecule type" value="Genomic_DNA"/>
</dbReference>
<evidence type="ECO:0000313" key="1">
    <source>
        <dbReference type="EMBL" id="GFH26392.1"/>
    </source>
</evidence>
<dbReference type="Proteomes" id="UP000485058">
    <property type="component" value="Unassembled WGS sequence"/>
</dbReference>
<gene>
    <name evidence="1" type="ORF">HaLaN_24536</name>
</gene>